<gene>
    <name evidence="2" type="ORF">CHH61_21470</name>
</gene>
<protein>
    <submittedName>
        <fullName evidence="2">PTS sugar transporter subunit IIA</fullName>
    </submittedName>
</protein>
<accession>A0A268RUI5</accession>
<sequence length="164" mass="18073">MEVTMLVDESTILINVHAKHKEEVLQLMSDNLVAHGFVNKSFTGAVIAREHEFPTGLPMDGMAVAIPHTDIEHVRKKTISIAQLNEPVEFGVMGGTASERVAVKLVFMLAMEEAHSQLTILQQLMKLFQTKDAMAQLAHATSKQEIKTVVLNHLGTETKGGKYI</sequence>
<dbReference type="AlphaFoldDB" id="A0A268RUI5"/>
<keyword evidence="2" id="KW-0813">Transport</keyword>
<evidence type="ECO:0000313" key="2">
    <source>
        <dbReference type="EMBL" id="PAF23890.1"/>
    </source>
</evidence>
<dbReference type="InterPro" id="IPR016152">
    <property type="entry name" value="PTrfase/Anion_transptr"/>
</dbReference>
<dbReference type="PANTHER" id="PTHR47738">
    <property type="entry name" value="PTS SYSTEM FRUCTOSE-LIKE EIIA COMPONENT-RELATED"/>
    <property type="match status" value="1"/>
</dbReference>
<dbReference type="EMBL" id="NPBS01000137">
    <property type="protein sequence ID" value="PAF23890.1"/>
    <property type="molecule type" value="Genomic_DNA"/>
</dbReference>
<evidence type="ECO:0000259" key="1">
    <source>
        <dbReference type="PROSITE" id="PS51094"/>
    </source>
</evidence>
<reference evidence="2 3" key="1">
    <citation type="submission" date="2017-07" db="EMBL/GenBank/DDBJ databases">
        <title>Isolation and whole genome analysis of endospore-forming bacteria from heroin.</title>
        <authorList>
            <person name="Kalinowski J."/>
            <person name="Ahrens B."/>
            <person name="Al-Dilaimi A."/>
            <person name="Winkler A."/>
            <person name="Wibberg D."/>
            <person name="Schleenbecker U."/>
            <person name="Ruckert C."/>
            <person name="Wolfel R."/>
            <person name="Grass G."/>
        </authorList>
    </citation>
    <scope>NUCLEOTIDE SEQUENCE [LARGE SCALE GENOMIC DNA]</scope>
    <source>
        <strain evidence="2 3">7523-2</strain>
    </source>
</reference>
<organism evidence="2 3">
    <name type="scientific">Shouchella clausii</name>
    <name type="common">Alkalihalobacillus clausii</name>
    <dbReference type="NCBI Taxonomy" id="79880"/>
    <lineage>
        <taxon>Bacteria</taxon>
        <taxon>Bacillati</taxon>
        <taxon>Bacillota</taxon>
        <taxon>Bacilli</taxon>
        <taxon>Bacillales</taxon>
        <taxon>Bacillaceae</taxon>
        <taxon>Shouchella</taxon>
    </lineage>
</organism>
<dbReference type="InterPro" id="IPR051541">
    <property type="entry name" value="PTS_SugarTrans_NitroReg"/>
</dbReference>
<evidence type="ECO:0000313" key="3">
    <source>
        <dbReference type="Proteomes" id="UP000216133"/>
    </source>
</evidence>
<dbReference type="PANTHER" id="PTHR47738:SF3">
    <property type="entry name" value="PHOSPHOTRANSFERASE SYSTEM MANNITOL_FRUCTOSE-SPECIFIC IIA DOMAIN CONTAINING PROTEIN"/>
    <property type="match status" value="1"/>
</dbReference>
<dbReference type="RefSeq" id="WP_095256018.1">
    <property type="nucleotide sequence ID" value="NZ_NPBS01000137.1"/>
</dbReference>
<keyword evidence="2" id="KW-0762">Sugar transport</keyword>
<dbReference type="SUPFAM" id="SSF55804">
    <property type="entry name" value="Phoshotransferase/anion transport protein"/>
    <property type="match status" value="1"/>
</dbReference>
<feature type="domain" description="PTS EIIA type-2" evidence="1">
    <location>
        <begin position="5"/>
        <end position="153"/>
    </location>
</feature>
<dbReference type="CDD" id="cd00211">
    <property type="entry name" value="PTS_IIA_fru"/>
    <property type="match status" value="1"/>
</dbReference>
<dbReference type="Gene3D" id="3.40.930.10">
    <property type="entry name" value="Mannitol-specific EII, Chain A"/>
    <property type="match status" value="1"/>
</dbReference>
<name>A0A268RUI5_SHOCL</name>
<dbReference type="InterPro" id="IPR002178">
    <property type="entry name" value="PTS_EIIA_type-2_dom"/>
</dbReference>
<dbReference type="PROSITE" id="PS51094">
    <property type="entry name" value="PTS_EIIA_TYPE_2"/>
    <property type="match status" value="1"/>
</dbReference>
<proteinExistence type="predicted"/>
<dbReference type="Pfam" id="PF00359">
    <property type="entry name" value="PTS_EIIA_2"/>
    <property type="match status" value="1"/>
</dbReference>
<comment type="caution">
    <text evidence="2">The sequence shown here is derived from an EMBL/GenBank/DDBJ whole genome shotgun (WGS) entry which is preliminary data.</text>
</comment>
<dbReference type="Proteomes" id="UP000216133">
    <property type="component" value="Unassembled WGS sequence"/>
</dbReference>